<dbReference type="EMBL" id="BNAP01000018">
    <property type="protein sequence ID" value="GHG97257.1"/>
    <property type="molecule type" value="Genomic_DNA"/>
</dbReference>
<proteinExistence type="predicted"/>
<name>A0A8J3HAZ0_9RHOB</name>
<dbReference type="InterPro" id="IPR029052">
    <property type="entry name" value="Metallo-depent_PP-like"/>
</dbReference>
<dbReference type="Proteomes" id="UP000611500">
    <property type="component" value="Unassembled WGS sequence"/>
</dbReference>
<comment type="caution">
    <text evidence="1">The sequence shown here is derived from an EMBL/GenBank/DDBJ whole genome shotgun (WGS) entry which is preliminary data.</text>
</comment>
<protein>
    <recommendedName>
        <fullName evidence="3">Calcineurin-like phosphoesterase domain-containing protein</fullName>
    </recommendedName>
</protein>
<evidence type="ECO:0008006" key="3">
    <source>
        <dbReference type="Google" id="ProtNLM"/>
    </source>
</evidence>
<accession>A0A8J3HAZ0</accession>
<reference evidence="1" key="1">
    <citation type="journal article" date="2014" name="Int. J. Syst. Evol. Microbiol.">
        <title>Complete genome sequence of Corynebacterium casei LMG S-19264T (=DSM 44701T), isolated from a smear-ripened cheese.</title>
        <authorList>
            <consortium name="US DOE Joint Genome Institute (JGI-PGF)"/>
            <person name="Walter F."/>
            <person name="Albersmeier A."/>
            <person name="Kalinowski J."/>
            <person name="Ruckert C."/>
        </authorList>
    </citation>
    <scope>NUCLEOTIDE SEQUENCE</scope>
    <source>
        <strain evidence="1">CGMCC 1.7081</strain>
    </source>
</reference>
<dbReference type="RefSeq" id="WP_051312558.1">
    <property type="nucleotide sequence ID" value="NZ_BNAP01000018.1"/>
</dbReference>
<reference evidence="1" key="2">
    <citation type="submission" date="2020-09" db="EMBL/GenBank/DDBJ databases">
        <authorList>
            <person name="Sun Q."/>
            <person name="Zhou Y."/>
        </authorList>
    </citation>
    <scope>NUCLEOTIDE SEQUENCE</scope>
    <source>
        <strain evidence="1">CGMCC 1.7081</strain>
    </source>
</reference>
<keyword evidence="2" id="KW-1185">Reference proteome</keyword>
<dbReference type="AlphaFoldDB" id="A0A8J3HAZ0"/>
<organism evidence="1 2">
    <name type="scientific">Pseudodonghicola xiamenensis</name>
    <dbReference type="NCBI Taxonomy" id="337702"/>
    <lineage>
        <taxon>Bacteria</taxon>
        <taxon>Pseudomonadati</taxon>
        <taxon>Pseudomonadota</taxon>
        <taxon>Alphaproteobacteria</taxon>
        <taxon>Rhodobacterales</taxon>
        <taxon>Paracoccaceae</taxon>
        <taxon>Pseudodonghicola</taxon>
    </lineage>
</organism>
<sequence length="115" mass="12395">MEWETLSAGSTEALHTAIKGANIVGILAGHIHMDRVSHWYSVPVVIGMGNHAGTDALSFPRAFHMLDGSGLGVCTLYLSGLTTTFVPHPQTREVRHMIDMQLIADHIAAHRAAAE</sequence>
<gene>
    <name evidence="1" type="ORF">GCM10010961_32000</name>
</gene>
<evidence type="ECO:0000313" key="2">
    <source>
        <dbReference type="Proteomes" id="UP000611500"/>
    </source>
</evidence>
<evidence type="ECO:0000313" key="1">
    <source>
        <dbReference type="EMBL" id="GHG97257.1"/>
    </source>
</evidence>
<dbReference type="Gene3D" id="3.60.21.10">
    <property type="match status" value="1"/>
</dbReference>